<accession>A0A543B1P2</accession>
<dbReference type="InParanoid" id="A0A543B1P2"/>
<protein>
    <submittedName>
        <fullName evidence="3">Heparinase II/III-like protein</fullName>
    </submittedName>
</protein>
<proteinExistence type="predicted"/>
<dbReference type="InterPro" id="IPR012480">
    <property type="entry name" value="Hepar_II_III_C"/>
</dbReference>
<gene>
    <name evidence="3" type="ORF">FB566_4342</name>
</gene>
<reference evidence="3 4" key="1">
    <citation type="submission" date="2019-06" db="EMBL/GenBank/DDBJ databases">
        <title>Sequencing the genomes of 1000 actinobacteria strains.</title>
        <authorList>
            <person name="Klenk H.-P."/>
        </authorList>
    </citation>
    <scope>NUCLEOTIDE SEQUENCE [LARGE SCALE GENOMIC DNA]</scope>
    <source>
        <strain evidence="3 4">DSM 45928</strain>
    </source>
</reference>
<dbReference type="PANTHER" id="PTHR38045:SF1">
    <property type="entry name" value="HEPARINASE II_III-LIKE PROTEIN"/>
    <property type="match status" value="1"/>
</dbReference>
<comment type="subcellular location">
    <subcellularLocation>
        <location evidence="1">Cell envelope</location>
    </subcellularLocation>
</comment>
<dbReference type="GO" id="GO:0030313">
    <property type="term" value="C:cell envelope"/>
    <property type="evidence" value="ECO:0007669"/>
    <property type="project" value="UniProtKB-SubCell"/>
</dbReference>
<dbReference type="OrthoDB" id="9793856at2"/>
<keyword evidence="4" id="KW-1185">Reference proteome</keyword>
<dbReference type="EMBL" id="VFOW01000001">
    <property type="protein sequence ID" value="TQL78749.1"/>
    <property type="molecule type" value="Genomic_DNA"/>
</dbReference>
<dbReference type="Gene3D" id="1.50.10.100">
    <property type="entry name" value="Chondroitin AC/alginate lyase"/>
    <property type="match status" value="1"/>
</dbReference>
<dbReference type="Proteomes" id="UP000317043">
    <property type="component" value="Unassembled WGS sequence"/>
</dbReference>
<dbReference type="InterPro" id="IPR008929">
    <property type="entry name" value="Chondroitin_lyas"/>
</dbReference>
<name>A0A543B1P2_9ACTN</name>
<feature type="domain" description="Heparinase II/III-like C-terminal" evidence="2">
    <location>
        <begin position="379"/>
        <end position="536"/>
    </location>
</feature>
<dbReference type="Pfam" id="PF07940">
    <property type="entry name" value="Hepar_II_III_C"/>
    <property type="match status" value="1"/>
</dbReference>
<dbReference type="Gene3D" id="2.70.98.70">
    <property type="match status" value="1"/>
</dbReference>
<organism evidence="3 4">
    <name type="scientific">Stackebrandtia endophytica</name>
    <dbReference type="NCBI Taxonomy" id="1496996"/>
    <lineage>
        <taxon>Bacteria</taxon>
        <taxon>Bacillati</taxon>
        <taxon>Actinomycetota</taxon>
        <taxon>Actinomycetes</taxon>
        <taxon>Glycomycetales</taxon>
        <taxon>Glycomycetaceae</taxon>
        <taxon>Stackebrandtia</taxon>
    </lineage>
</organism>
<evidence type="ECO:0000256" key="1">
    <source>
        <dbReference type="ARBA" id="ARBA00004196"/>
    </source>
</evidence>
<dbReference type="PANTHER" id="PTHR38045">
    <property type="entry name" value="CHROMOSOME 1, WHOLE GENOME SHOTGUN SEQUENCE"/>
    <property type="match status" value="1"/>
</dbReference>
<sequence length="579" mass="64337">MYSYQQIQDAVGTAETAAAPYSREEFVAAASRPHLAPLLAELRTDAAREEPLPDLPYRLFRSYVHSGDRSQYEGRYFERRRRLNSAAAVTLIDGGDTNLSVLQDILWEICGEYSWAVPAHHRFNTTLDLGYDRCIDLFAAETAHTLAEILALLGDELEEPVRHRVRAEIDRRVLSPFLDEPRSRWWETSTNNWAAVCAGAIGMAGLALETDPLRLAALIDRVQRTMAAFQSGFGPDGGCVEGMDYWVYGYGYFVYYAEALRSRTGLDLLPETAHIAGFPAAIDFGGGHCVSFSDGSNRVVPPTGLMTRLSQRLSTPLPHITRLSTFEDDGCHRWGHLSRTLLWGDSSVVGRPSPVGTAWLADLSWLICREPVGTAFAAKGGNNAEPHNHLDLGSFILAVAGEQLLADLGSGVYDAAYFGPERYGALHTSAAGHSVPIVAGVDQRPGEDSVARVIDQVSTDEHVGLELDLSEAYAGQGFHRRFDWRSGHRLELTDRFDEPGRELVERFISRVEPELDDDRAVWRGERGRVTLYHSGDWRTEVERIDTLDHHAKPETVYRLTLNGITASVHRFEFVVELDG</sequence>
<dbReference type="AlphaFoldDB" id="A0A543B1P2"/>
<evidence type="ECO:0000259" key="2">
    <source>
        <dbReference type="Pfam" id="PF07940"/>
    </source>
</evidence>
<dbReference type="GO" id="GO:0016829">
    <property type="term" value="F:lyase activity"/>
    <property type="evidence" value="ECO:0007669"/>
    <property type="project" value="InterPro"/>
</dbReference>
<dbReference type="SUPFAM" id="SSF48230">
    <property type="entry name" value="Chondroitin AC/alginate lyase"/>
    <property type="match status" value="1"/>
</dbReference>
<evidence type="ECO:0000313" key="4">
    <source>
        <dbReference type="Proteomes" id="UP000317043"/>
    </source>
</evidence>
<comment type="caution">
    <text evidence="3">The sequence shown here is derived from an EMBL/GenBank/DDBJ whole genome shotgun (WGS) entry which is preliminary data.</text>
</comment>
<evidence type="ECO:0000313" key="3">
    <source>
        <dbReference type="EMBL" id="TQL78749.1"/>
    </source>
</evidence>